<dbReference type="PANTHER" id="PTHR43861">
    <property type="entry name" value="TRANS-ACONITATE 2-METHYLTRANSFERASE-RELATED"/>
    <property type="match status" value="1"/>
</dbReference>
<proteinExistence type="predicted"/>
<evidence type="ECO:0000313" key="3">
    <source>
        <dbReference type="EMBL" id="MBD2183833.1"/>
    </source>
</evidence>
<dbReference type="Gene3D" id="3.40.50.150">
    <property type="entry name" value="Vaccinia Virus protein VP39"/>
    <property type="match status" value="1"/>
</dbReference>
<protein>
    <submittedName>
        <fullName evidence="3">Class I SAM-dependent methyltransferase</fullName>
    </submittedName>
</protein>
<comment type="caution">
    <text evidence="3">The sequence shown here is derived from an EMBL/GenBank/DDBJ whole genome shotgun (WGS) entry which is preliminary data.</text>
</comment>
<name>A0A926ZHY5_9CYAN</name>
<reference evidence="3" key="1">
    <citation type="journal article" date="2015" name="ISME J.">
        <title>Draft Genome Sequence of Streptomyces incarnatus NRRL8089, which Produces the Nucleoside Antibiotic Sinefungin.</title>
        <authorList>
            <person name="Oshima K."/>
            <person name="Hattori M."/>
            <person name="Shimizu H."/>
            <person name="Fukuda K."/>
            <person name="Nemoto M."/>
            <person name="Inagaki K."/>
            <person name="Tamura T."/>
        </authorList>
    </citation>
    <scope>NUCLEOTIDE SEQUENCE</scope>
    <source>
        <strain evidence="3">FACHB-1375</strain>
    </source>
</reference>
<dbReference type="CDD" id="cd02440">
    <property type="entry name" value="AdoMet_MTases"/>
    <property type="match status" value="1"/>
</dbReference>
<accession>A0A926ZHY5</accession>
<organism evidence="3 4">
    <name type="scientific">Aerosakkonema funiforme FACHB-1375</name>
    <dbReference type="NCBI Taxonomy" id="2949571"/>
    <lineage>
        <taxon>Bacteria</taxon>
        <taxon>Bacillati</taxon>
        <taxon>Cyanobacteriota</taxon>
        <taxon>Cyanophyceae</taxon>
        <taxon>Oscillatoriophycideae</taxon>
        <taxon>Aerosakkonematales</taxon>
        <taxon>Aerosakkonemataceae</taxon>
        <taxon>Aerosakkonema</taxon>
    </lineage>
</organism>
<dbReference type="AlphaFoldDB" id="A0A926ZHY5"/>
<dbReference type="EMBL" id="JACJPW010000065">
    <property type="protein sequence ID" value="MBD2183833.1"/>
    <property type="molecule type" value="Genomic_DNA"/>
</dbReference>
<keyword evidence="4" id="KW-1185">Reference proteome</keyword>
<dbReference type="Pfam" id="PF13649">
    <property type="entry name" value="Methyltransf_25"/>
    <property type="match status" value="1"/>
</dbReference>
<reference evidence="3" key="2">
    <citation type="submission" date="2020-08" db="EMBL/GenBank/DDBJ databases">
        <authorList>
            <person name="Chen M."/>
            <person name="Teng W."/>
            <person name="Zhao L."/>
            <person name="Hu C."/>
            <person name="Zhou Y."/>
            <person name="Han B."/>
            <person name="Song L."/>
            <person name="Shu W."/>
        </authorList>
    </citation>
    <scope>NUCLEOTIDE SEQUENCE</scope>
    <source>
        <strain evidence="3">FACHB-1375</strain>
    </source>
</reference>
<dbReference type="Proteomes" id="UP000641646">
    <property type="component" value="Unassembled WGS sequence"/>
</dbReference>
<dbReference type="GO" id="GO:0008168">
    <property type="term" value="F:methyltransferase activity"/>
    <property type="evidence" value="ECO:0007669"/>
    <property type="project" value="UniProtKB-KW"/>
</dbReference>
<evidence type="ECO:0000259" key="2">
    <source>
        <dbReference type="Pfam" id="PF13649"/>
    </source>
</evidence>
<evidence type="ECO:0000256" key="1">
    <source>
        <dbReference type="ARBA" id="ARBA00022679"/>
    </source>
</evidence>
<dbReference type="InterPro" id="IPR041698">
    <property type="entry name" value="Methyltransf_25"/>
</dbReference>
<dbReference type="InterPro" id="IPR029063">
    <property type="entry name" value="SAM-dependent_MTases_sf"/>
</dbReference>
<sequence>MEIKAIAQKKQEIIDKFGEWTNHNIQLAEDTYTLGQKITGSEVKVRRILQAISDIVDRPFENLRILDLACLEGLYGIELALQGAEVVGIEGRQANIEKARFAKEALSLDNIQLVHDDVRNLSPEKYGTFDVVLCLGILYHLDVPDIFRFVENIATVCQKLLILDTHVSTNAEKCYIYNEQKYWGSDYAEHSGNSTPEERNKSLWASLDNLTSFWFTRPSLYNLLSEVGFTSVHECHNPAVIKYEVMRQRKEADRNTFLAIKGKKETILSSSIANNIPPERWPENQELEVAISTH</sequence>
<dbReference type="SUPFAM" id="SSF53335">
    <property type="entry name" value="S-adenosyl-L-methionine-dependent methyltransferases"/>
    <property type="match status" value="1"/>
</dbReference>
<keyword evidence="1" id="KW-0808">Transferase</keyword>
<keyword evidence="3" id="KW-0489">Methyltransferase</keyword>
<gene>
    <name evidence="3" type="ORF">H6G03_22665</name>
</gene>
<feature type="domain" description="Methyltransferase" evidence="2">
    <location>
        <begin position="65"/>
        <end position="158"/>
    </location>
</feature>
<evidence type="ECO:0000313" key="4">
    <source>
        <dbReference type="Proteomes" id="UP000641646"/>
    </source>
</evidence>
<dbReference type="GO" id="GO:0032259">
    <property type="term" value="P:methylation"/>
    <property type="evidence" value="ECO:0007669"/>
    <property type="project" value="UniProtKB-KW"/>
</dbReference>